<dbReference type="GO" id="GO:0016052">
    <property type="term" value="P:carbohydrate catabolic process"/>
    <property type="evidence" value="ECO:0007669"/>
    <property type="project" value="InterPro"/>
</dbReference>
<dbReference type="InterPro" id="IPR002252">
    <property type="entry name" value="Glyco_hydro_36"/>
</dbReference>
<dbReference type="Gene3D" id="2.60.40.1180">
    <property type="entry name" value="Golgi alpha-mannosidase II"/>
    <property type="match status" value="1"/>
</dbReference>
<feature type="domain" description="Glycosyl hydrolase family 36 N-terminal" evidence="9">
    <location>
        <begin position="31"/>
        <end position="254"/>
    </location>
</feature>
<feature type="binding site" evidence="7">
    <location>
        <position position="170"/>
    </location>
    <ligand>
        <name>substrate</name>
    </ligand>
</feature>
<dbReference type="InterPro" id="IPR050985">
    <property type="entry name" value="Alpha-glycosidase_related"/>
</dbReference>
<dbReference type="GO" id="GO:0004557">
    <property type="term" value="F:alpha-galactosidase activity"/>
    <property type="evidence" value="ECO:0007669"/>
    <property type="project" value="UniProtKB-UniRule"/>
</dbReference>
<dbReference type="CDD" id="cd14791">
    <property type="entry name" value="GH36"/>
    <property type="match status" value="1"/>
</dbReference>
<dbReference type="PRINTS" id="PR00743">
    <property type="entry name" value="GLHYDRLASE36"/>
</dbReference>
<evidence type="ECO:0000256" key="7">
    <source>
        <dbReference type="PIRSR" id="PIRSR005536-2"/>
    </source>
</evidence>
<feature type="binding site" evidence="7">
    <location>
        <position position="515"/>
    </location>
    <ligand>
        <name>substrate</name>
    </ligand>
</feature>
<comment type="catalytic activity">
    <reaction evidence="1 5">
        <text>Hydrolysis of terminal, non-reducing alpha-D-galactose residues in alpha-D-galactosides, including galactose oligosaccharides, galactomannans and galactolipids.</text>
        <dbReference type="EC" id="3.2.1.22"/>
    </reaction>
</comment>
<protein>
    <recommendedName>
        <fullName evidence="2 5">Alpha-galactosidase</fullName>
        <ecNumber evidence="2 5">3.2.1.22</ecNumber>
    </recommendedName>
</protein>
<evidence type="ECO:0000256" key="5">
    <source>
        <dbReference type="PIRNR" id="PIRNR005536"/>
    </source>
</evidence>
<evidence type="ECO:0000256" key="6">
    <source>
        <dbReference type="PIRSR" id="PIRSR005536-1"/>
    </source>
</evidence>
<feature type="active site" description="Nucleophile" evidence="6">
    <location>
        <position position="447"/>
    </location>
</feature>
<sequence length="695" mass="78637">MKIAKHKNGVFTLETENLQYAIGAGKDGVFNMHWGAKCPAGDFEWVNKKEQNSNHSALDFAQTEYVPFGGTMYREFAIKCEFYDGCRDTVLDFAGAEINGSTLHIELKDAKYGLSVTLVYRLFDGSDIIERYAVIKNLSGKAITLEKAASAELHLPGERAYTIINANGSWGGEFRPTYQTLESGSIVYESRKGITAHHHIPALIAAQKPDEHCGNVYFAALAWGGNFKISAARDFTGRTSAVIGMNDFDFSKTLAAGEEFITPPVYCGIAQGLGEMSRRMNNFAVKNILPKRFAYEDLPVLYNSWEATGFNVNEAGQLKLAKTAADIGCELFVMDDGWFSTRVSDRSGLGDWDVSRLKFPRGLKPLIDGVNKLGMDFGIWVEPEMVNPLSQLYKDHPDWTYNYETRKPNLLRNQLVLNMTKPEVQKYVLDFLDKLLSENNIKYIKWDMNRPFSEIGTDNLKNGKELWYRHTQAVFHIVDELKKKHTEVQFEACASGGGRTDLGALSHFDMVWPSDNTDPVDRLEIQQGYSLLYPTKCMRAWVTDTNKKARPVSTAFRFAVSMQGSLSIGSDLTKLTKKEISDYKKYIALYKKIRHTVQFGDLYRVMTYEQDKIYFTGYVSKDRSQAAYFACTGANSFFGSRYVTLKFEGLDEDAVYSVSSEHRKFKKSGAYLMHRGIDVAYYNPLESEIFVLEKE</sequence>
<dbReference type="AlphaFoldDB" id="A0A9D1UFS2"/>
<evidence type="ECO:0000256" key="3">
    <source>
        <dbReference type="ARBA" id="ARBA00022801"/>
    </source>
</evidence>
<name>A0A9D1UFS2_9FIRM</name>
<dbReference type="Pfam" id="PF16875">
    <property type="entry name" value="Glyco_hydro_36N"/>
    <property type="match status" value="1"/>
</dbReference>
<evidence type="ECO:0000313" key="11">
    <source>
        <dbReference type="Proteomes" id="UP000824205"/>
    </source>
</evidence>
<dbReference type="Pfam" id="PF16874">
    <property type="entry name" value="Glyco_hydro_36C"/>
    <property type="match status" value="1"/>
</dbReference>
<evidence type="ECO:0000256" key="2">
    <source>
        <dbReference type="ARBA" id="ARBA00012755"/>
    </source>
</evidence>
<dbReference type="Pfam" id="PF02065">
    <property type="entry name" value="Melibiase"/>
    <property type="match status" value="1"/>
</dbReference>
<keyword evidence="4 5" id="KW-0326">Glycosidase</keyword>
<dbReference type="Proteomes" id="UP000824205">
    <property type="component" value="Unassembled WGS sequence"/>
</dbReference>
<feature type="binding site" evidence="7">
    <location>
        <begin position="335"/>
        <end position="336"/>
    </location>
    <ligand>
        <name>substrate</name>
    </ligand>
</feature>
<dbReference type="InterPro" id="IPR013785">
    <property type="entry name" value="Aldolase_TIM"/>
</dbReference>
<comment type="caution">
    <text evidence="10">The sequence shown here is derived from an EMBL/GenBank/DDBJ whole genome shotgun (WGS) entry which is preliminary data.</text>
</comment>
<dbReference type="Gene3D" id="2.70.98.60">
    <property type="entry name" value="alpha-galactosidase from lactobacil brevis"/>
    <property type="match status" value="1"/>
</dbReference>
<evidence type="ECO:0000256" key="4">
    <source>
        <dbReference type="ARBA" id="ARBA00023295"/>
    </source>
</evidence>
<feature type="binding site" evidence="7">
    <location>
        <position position="493"/>
    </location>
    <ligand>
        <name>substrate</name>
    </ligand>
</feature>
<dbReference type="EMBL" id="DXGE01000029">
    <property type="protein sequence ID" value="HIW86204.1"/>
    <property type="molecule type" value="Genomic_DNA"/>
</dbReference>
<reference evidence="10" key="2">
    <citation type="submission" date="2021-04" db="EMBL/GenBank/DDBJ databases">
        <authorList>
            <person name="Gilroy R."/>
        </authorList>
    </citation>
    <scope>NUCLEOTIDE SEQUENCE</scope>
    <source>
        <strain evidence="10">421</strain>
    </source>
</reference>
<dbReference type="InterPro" id="IPR017853">
    <property type="entry name" value="GH"/>
</dbReference>
<dbReference type="Gene3D" id="3.20.20.70">
    <property type="entry name" value="Aldolase class I"/>
    <property type="match status" value="1"/>
</dbReference>
<feature type="binding site" evidence="7">
    <location>
        <position position="412"/>
    </location>
    <ligand>
        <name>substrate</name>
    </ligand>
</feature>
<gene>
    <name evidence="10" type="ORF">IAA48_06870</name>
</gene>
<evidence type="ECO:0000259" key="9">
    <source>
        <dbReference type="Pfam" id="PF16875"/>
    </source>
</evidence>
<keyword evidence="3 5" id="KW-0378">Hydrolase</keyword>
<evidence type="ECO:0000256" key="1">
    <source>
        <dbReference type="ARBA" id="ARBA00001255"/>
    </source>
</evidence>
<dbReference type="EC" id="3.2.1.22" evidence="2 5"/>
<dbReference type="PANTHER" id="PTHR43053:SF3">
    <property type="entry name" value="ALPHA-GALACTOSIDASE C-RELATED"/>
    <property type="match status" value="1"/>
</dbReference>
<feature type="domain" description="Glycosyl hydrolase family 36 C-terminal" evidence="8">
    <location>
        <begin position="617"/>
        <end position="692"/>
    </location>
</feature>
<accession>A0A9D1UFS2</accession>
<evidence type="ECO:0000259" key="8">
    <source>
        <dbReference type="Pfam" id="PF16874"/>
    </source>
</evidence>
<comment type="similarity">
    <text evidence="5">Belongs to the glycosyl hydrolase.</text>
</comment>
<dbReference type="InterPro" id="IPR013780">
    <property type="entry name" value="Glyco_hydro_b"/>
</dbReference>
<dbReference type="PANTHER" id="PTHR43053">
    <property type="entry name" value="GLYCOSIDASE FAMILY 31"/>
    <property type="match status" value="1"/>
</dbReference>
<dbReference type="InterPro" id="IPR038417">
    <property type="entry name" value="Alpga-gal_N_sf"/>
</dbReference>
<dbReference type="InterPro" id="IPR031705">
    <property type="entry name" value="Glyco_hydro_36_C"/>
</dbReference>
<dbReference type="PIRSF" id="PIRSF005536">
    <property type="entry name" value="Agal"/>
    <property type="match status" value="1"/>
</dbReference>
<dbReference type="FunFam" id="3.20.20.70:FF:000118">
    <property type="entry name" value="Alpha-galactosidase"/>
    <property type="match status" value="1"/>
</dbReference>
<reference evidence="10" key="1">
    <citation type="journal article" date="2021" name="PeerJ">
        <title>Extensive microbial diversity within the chicken gut microbiome revealed by metagenomics and culture.</title>
        <authorList>
            <person name="Gilroy R."/>
            <person name="Ravi A."/>
            <person name="Getino M."/>
            <person name="Pursley I."/>
            <person name="Horton D.L."/>
            <person name="Alikhan N.F."/>
            <person name="Baker D."/>
            <person name="Gharbi K."/>
            <person name="Hall N."/>
            <person name="Watson M."/>
            <person name="Adriaenssens E.M."/>
            <person name="Foster-Nyarko E."/>
            <person name="Jarju S."/>
            <person name="Secka A."/>
            <person name="Antonio M."/>
            <person name="Oren A."/>
            <person name="Chaudhuri R.R."/>
            <person name="La Ragione R."/>
            <person name="Hildebrand F."/>
            <person name="Pallen M.J."/>
        </authorList>
    </citation>
    <scope>NUCLEOTIDE SEQUENCE</scope>
    <source>
        <strain evidence="10">421</strain>
    </source>
</reference>
<proteinExistence type="inferred from homology"/>
<organism evidence="10 11">
    <name type="scientific">Candidatus Eubacterium faecipullorum</name>
    <dbReference type="NCBI Taxonomy" id="2838571"/>
    <lineage>
        <taxon>Bacteria</taxon>
        <taxon>Bacillati</taxon>
        <taxon>Bacillota</taxon>
        <taxon>Clostridia</taxon>
        <taxon>Eubacteriales</taxon>
        <taxon>Eubacteriaceae</taxon>
        <taxon>Eubacterium</taxon>
    </lineage>
</organism>
<feature type="binding site" evidence="7">
    <location>
        <begin position="445"/>
        <end position="449"/>
    </location>
    <ligand>
        <name>substrate</name>
    </ligand>
</feature>
<dbReference type="InterPro" id="IPR031704">
    <property type="entry name" value="Glyco_hydro_36_N"/>
</dbReference>
<feature type="active site" description="Proton donor" evidence="6">
    <location>
        <position position="515"/>
    </location>
</feature>
<evidence type="ECO:0000313" key="10">
    <source>
        <dbReference type="EMBL" id="HIW86204.1"/>
    </source>
</evidence>
<dbReference type="SUPFAM" id="SSF51445">
    <property type="entry name" value="(Trans)glycosidases"/>
    <property type="match status" value="1"/>
</dbReference>